<dbReference type="InterPro" id="IPR011990">
    <property type="entry name" value="TPR-like_helical_dom_sf"/>
</dbReference>
<dbReference type="InterPro" id="IPR008939">
    <property type="entry name" value="Lytic_TGlycosylase_superhlx_U"/>
</dbReference>
<dbReference type="Pfam" id="PF01464">
    <property type="entry name" value="SLT"/>
    <property type="match status" value="1"/>
</dbReference>
<dbReference type="SUPFAM" id="SSF48452">
    <property type="entry name" value="TPR-like"/>
    <property type="match status" value="1"/>
</dbReference>
<evidence type="ECO:0000259" key="2">
    <source>
        <dbReference type="Pfam" id="PF01464"/>
    </source>
</evidence>
<dbReference type="CDD" id="cd13401">
    <property type="entry name" value="Slt70-like"/>
    <property type="match status" value="1"/>
</dbReference>
<organism evidence="3">
    <name type="scientific">marine metagenome</name>
    <dbReference type="NCBI Taxonomy" id="408172"/>
    <lineage>
        <taxon>unclassified sequences</taxon>
        <taxon>metagenomes</taxon>
        <taxon>ecological metagenomes</taxon>
    </lineage>
</organism>
<accession>A0A381PBH9</accession>
<keyword evidence="1" id="KW-0732">Signal</keyword>
<dbReference type="GO" id="GO:0008933">
    <property type="term" value="F:peptidoglycan lytic transglycosylase activity"/>
    <property type="evidence" value="ECO:0007669"/>
    <property type="project" value="InterPro"/>
</dbReference>
<dbReference type="PROSITE" id="PS00922">
    <property type="entry name" value="TRANSGLYCOSYLASE"/>
    <property type="match status" value="1"/>
</dbReference>
<name>A0A381PBH9_9ZZZZ</name>
<evidence type="ECO:0000313" key="3">
    <source>
        <dbReference type="EMBL" id="SUZ62853.1"/>
    </source>
</evidence>
<proteinExistence type="predicted"/>
<dbReference type="GO" id="GO:0016020">
    <property type="term" value="C:membrane"/>
    <property type="evidence" value="ECO:0007669"/>
    <property type="project" value="InterPro"/>
</dbReference>
<dbReference type="InterPro" id="IPR023346">
    <property type="entry name" value="Lysozyme-like_dom_sf"/>
</dbReference>
<dbReference type="PANTHER" id="PTHR37423:SF2">
    <property type="entry name" value="MEMBRANE-BOUND LYTIC MUREIN TRANSGLYCOSYLASE C"/>
    <property type="match status" value="1"/>
</dbReference>
<feature type="domain" description="Transglycosylase SLT" evidence="2">
    <location>
        <begin position="604"/>
        <end position="710"/>
    </location>
</feature>
<dbReference type="GO" id="GO:0000270">
    <property type="term" value="P:peptidoglycan metabolic process"/>
    <property type="evidence" value="ECO:0007669"/>
    <property type="project" value="InterPro"/>
</dbReference>
<dbReference type="EMBL" id="UINC01000892">
    <property type="protein sequence ID" value="SUZ62853.1"/>
    <property type="molecule type" value="Genomic_DNA"/>
</dbReference>
<evidence type="ECO:0000256" key="1">
    <source>
        <dbReference type="ARBA" id="ARBA00022729"/>
    </source>
</evidence>
<sequence length="752" mass="84474">MVLFSVMNRPTRTLNGQAMGLLVTFWVLSWNLLATPVVASEQIRLPFTNYPQVLKVRNTDNALAALVMIDEILSGTPQSTAPIAARVLKASLLAELERYTESRQLLLAIAEEEPALLQFALTTVIRHLTSQGNAAQAHKYLQLLTNNQPEREHLDLILNIADTYNKNGIAQESITMYRLALRLRTSGRSADRARLGIAGIEAAAGNVERALTLYREAQTLSRTADGFIAARSAENLLVRATGTTRTPLSNTQYQEHAKRLRNQARYEAALELIEDWNDNNPDREQNAVIQLERIETFYAMRANAEARRLCEEFARQYPTHEELPRVRLTRFRLAVREAKTDEVKNLGHDLWSGRSPGTSTTIRRSTGTLLAAYLVAVGEIKEGLAVYRELYRMTENASDRRTVLWRAGVAAIRVGQFERAALNLRGLLQRKPTGDLEPAALYWCGIAEHRLSREDQAIKLFQTLQQRFPYHYYGLKAKKRLQELRLSANPETFVPETRTITFPVLKLSASTTQQPEFKAASILAQAGLVADAADSVRKLLERQRGDQALALVTVRALANAGAYNQGINLLVNHFGQFLRQPAKGLPDDFWKLVYPRPFLRDVEDAGETTGVDPLLLYALMRQESRFDPNARSLVGALGLMQIMPYTAEELRVTAGLQNVHLDEAVLLQPRVNTRLGATLMRRLLTMFEGAVAPVTASYNAGEDLAAVWWQAADGLREDQFVDSIPYSETRRFVREVITNYTTYQRLYASTSP</sequence>
<protein>
    <recommendedName>
        <fullName evidence="2">Transglycosylase SLT domain-containing protein</fullName>
    </recommendedName>
</protein>
<gene>
    <name evidence="3" type="ORF">METZ01_LOCUS15707</name>
</gene>
<dbReference type="GO" id="GO:0042597">
    <property type="term" value="C:periplasmic space"/>
    <property type="evidence" value="ECO:0007669"/>
    <property type="project" value="InterPro"/>
</dbReference>
<dbReference type="PANTHER" id="PTHR37423">
    <property type="entry name" value="SOLUBLE LYTIC MUREIN TRANSGLYCOSYLASE-RELATED"/>
    <property type="match status" value="1"/>
</dbReference>
<dbReference type="InterPro" id="IPR000189">
    <property type="entry name" value="Transglyc_AS"/>
</dbReference>
<dbReference type="SUPFAM" id="SSF48435">
    <property type="entry name" value="Bacterial muramidases"/>
    <property type="match status" value="1"/>
</dbReference>
<dbReference type="AlphaFoldDB" id="A0A381PBH9"/>
<dbReference type="SUPFAM" id="SSF53955">
    <property type="entry name" value="Lysozyme-like"/>
    <property type="match status" value="1"/>
</dbReference>
<reference evidence="3" key="1">
    <citation type="submission" date="2018-05" db="EMBL/GenBank/DDBJ databases">
        <authorList>
            <person name="Lanie J.A."/>
            <person name="Ng W.-L."/>
            <person name="Kazmierczak K.M."/>
            <person name="Andrzejewski T.M."/>
            <person name="Davidsen T.M."/>
            <person name="Wayne K.J."/>
            <person name="Tettelin H."/>
            <person name="Glass J.I."/>
            <person name="Rusch D."/>
            <person name="Podicherti R."/>
            <person name="Tsui H.-C.T."/>
            <person name="Winkler M.E."/>
        </authorList>
    </citation>
    <scope>NUCLEOTIDE SEQUENCE</scope>
</reference>
<dbReference type="InterPro" id="IPR008258">
    <property type="entry name" value="Transglycosylase_SLT_dom_1"/>
</dbReference>
<dbReference type="GO" id="GO:0004553">
    <property type="term" value="F:hydrolase activity, hydrolyzing O-glycosyl compounds"/>
    <property type="evidence" value="ECO:0007669"/>
    <property type="project" value="InterPro"/>
</dbReference>
<dbReference type="Gene3D" id="1.10.530.10">
    <property type="match status" value="1"/>
</dbReference>
<dbReference type="Pfam" id="PF13432">
    <property type="entry name" value="TPR_16"/>
    <property type="match status" value="2"/>
</dbReference>
<dbReference type="Gene3D" id="1.25.40.10">
    <property type="entry name" value="Tetratricopeptide repeat domain"/>
    <property type="match status" value="3"/>
</dbReference>